<dbReference type="OrthoDB" id="6316953at2759"/>
<reference evidence="4" key="1">
    <citation type="submission" date="2016-06" db="UniProtKB">
        <authorList>
            <consortium name="WormBaseParasite"/>
        </authorList>
    </citation>
    <scope>IDENTIFICATION</scope>
</reference>
<evidence type="ECO:0000313" key="4">
    <source>
        <dbReference type="WBParaSite" id="SSLN_0000099401-mRNA-1"/>
    </source>
</evidence>
<dbReference type="EMBL" id="UYSU01001124">
    <property type="protein sequence ID" value="VDL86581.1"/>
    <property type="molecule type" value="Genomic_DNA"/>
</dbReference>
<protein>
    <submittedName>
        <fullName evidence="2 4">Uncharacterized protein</fullName>
    </submittedName>
</protein>
<feature type="compositionally biased region" description="Pro residues" evidence="1">
    <location>
        <begin position="109"/>
        <end position="119"/>
    </location>
</feature>
<dbReference type="Proteomes" id="UP000275846">
    <property type="component" value="Unassembled WGS sequence"/>
</dbReference>
<evidence type="ECO:0000256" key="1">
    <source>
        <dbReference type="SAM" id="MobiDB-lite"/>
    </source>
</evidence>
<accession>A0A183S9Q7</accession>
<sequence>MLQGHSEDFPEVTTDQLGKLGGPRPKTTGLEEDSEDRGSNLRSQPDRHHQGQKGDTKVTCTPDKHRLCPDPFNMPALTTNLPRANQPGRTSSDATQNQSDDSIFCKPSFGPPTVTPPSPVGGLEQRVK</sequence>
<keyword evidence="3" id="KW-1185">Reference proteome</keyword>
<reference evidence="2 3" key="2">
    <citation type="submission" date="2018-11" db="EMBL/GenBank/DDBJ databases">
        <authorList>
            <consortium name="Pathogen Informatics"/>
        </authorList>
    </citation>
    <scope>NUCLEOTIDE SEQUENCE [LARGE SCALE GENOMIC DNA]</scope>
    <source>
        <strain evidence="2 3">NST_G2</strain>
    </source>
</reference>
<dbReference type="WBParaSite" id="SSLN_0000099401-mRNA-1">
    <property type="protein sequence ID" value="SSLN_0000099401-mRNA-1"/>
    <property type="gene ID" value="SSLN_0000099401"/>
</dbReference>
<feature type="compositionally biased region" description="Polar residues" evidence="1">
    <location>
        <begin position="76"/>
        <end position="101"/>
    </location>
</feature>
<proteinExistence type="predicted"/>
<name>A0A183S9Q7_SCHSO</name>
<evidence type="ECO:0000313" key="3">
    <source>
        <dbReference type="Proteomes" id="UP000275846"/>
    </source>
</evidence>
<evidence type="ECO:0000313" key="2">
    <source>
        <dbReference type="EMBL" id="VDL86581.1"/>
    </source>
</evidence>
<feature type="region of interest" description="Disordered" evidence="1">
    <location>
        <begin position="1"/>
        <end position="128"/>
    </location>
</feature>
<feature type="compositionally biased region" description="Basic and acidic residues" evidence="1">
    <location>
        <begin position="36"/>
        <end position="68"/>
    </location>
</feature>
<dbReference type="AlphaFoldDB" id="A0A183S9Q7"/>
<organism evidence="4">
    <name type="scientific">Schistocephalus solidus</name>
    <name type="common">Tapeworm</name>
    <dbReference type="NCBI Taxonomy" id="70667"/>
    <lineage>
        <taxon>Eukaryota</taxon>
        <taxon>Metazoa</taxon>
        <taxon>Spiralia</taxon>
        <taxon>Lophotrochozoa</taxon>
        <taxon>Platyhelminthes</taxon>
        <taxon>Cestoda</taxon>
        <taxon>Eucestoda</taxon>
        <taxon>Diphyllobothriidea</taxon>
        <taxon>Diphyllobothriidae</taxon>
        <taxon>Schistocephalus</taxon>
    </lineage>
</organism>
<gene>
    <name evidence="2" type="ORF">SSLN_LOCUS955</name>
</gene>